<gene>
    <name evidence="1" type="ORF">C5S46_01865</name>
</gene>
<evidence type="ECO:0000313" key="2">
    <source>
        <dbReference type="Proteomes" id="UP000315423"/>
    </source>
</evidence>
<protein>
    <submittedName>
        <fullName evidence="1">Uncharacterized protein</fullName>
    </submittedName>
</protein>
<comment type="caution">
    <text evidence="1">The sequence shown here is derived from an EMBL/GenBank/DDBJ whole genome shotgun (WGS) entry which is preliminary data.</text>
</comment>
<dbReference type="Proteomes" id="UP000315423">
    <property type="component" value="Unassembled WGS sequence"/>
</dbReference>
<evidence type="ECO:0000313" key="1">
    <source>
        <dbReference type="EMBL" id="TKY92209.1"/>
    </source>
</evidence>
<dbReference type="EMBL" id="QYBA01000061">
    <property type="protein sequence ID" value="TKY92209.1"/>
    <property type="molecule type" value="Genomic_DNA"/>
</dbReference>
<organism evidence="1 2">
    <name type="scientific">Candidatus Methanomarinus sp</name>
    <dbReference type="NCBI Taxonomy" id="3386244"/>
    <lineage>
        <taxon>Archaea</taxon>
        <taxon>Methanobacteriati</taxon>
        <taxon>Methanobacteriota</taxon>
        <taxon>Stenosarchaea group</taxon>
        <taxon>Methanomicrobia</taxon>
        <taxon>Methanosarcinales</taxon>
        <taxon>ANME-2 cluster</taxon>
        <taxon>Candidatus Methanocomedenaceae</taxon>
        <taxon>Candidatus Methanomarinus</taxon>
    </lineage>
</organism>
<proteinExistence type="predicted"/>
<sequence>REVFKTAIAESAAAIIVAHNHPSGDPAPSQNDIDITRKLIETGRIVGIDLYDHIIIGNGRFLSMKEQNLI</sequence>
<reference evidence="1" key="1">
    <citation type="submission" date="2018-09" db="EMBL/GenBank/DDBJ databases">
        <title>A genomic encyclopedia of anaerobic methanotrophic archaea.</title>
        <authorList>
            <person name="Skennerton C.T."/>
            <person name="Chadwick G.L."/>
            <person name="Laso-Perez R."/>
            <person name="Leu A.O."/>
            <person name="Speth D.R."/>
            <person name="Yu H."/>
            <person name="Morgan-Lang C."/>
            <person name="Hatzenpichler R."/>
            <person name="Goudeau D."/>
            <person name="Malmstrom R."/>
            <person name="Woyke T."/>
            <person name="Hallam S."/>
            <person name="Tyson G.W."/>
            <person name="Wegener G."/>
            <person name="Boetius A."/>
            <person name="Orphan V.J."/>
        </authorList>
    </citation>
    <scope>NUCLEOTIDE SEQUENCE</scope>
    <source>
        <strain evidence="1">CONS3730D10UFb2</strain>
    </source>
</reference>
<name>A0AC61SBW2_9EURY</name>
<feature type="non-terminal residue" evidence="1">
    <location>
        <position position="1"/>
    </location>
</feature>
<accession>A0AC61SBW2</accession>